<evidence type="ECO:0000313" key="4">
    <source>
        <dbReference type="EMBL" id="RCW38860.1"/>
    </source>
</evidence>
<dbReference type="PANTHER" id="PTHR32305:SF15">
    <property type="entry name" value="PROTEIN RHSA-RELATED"/>
    <property type="match status" value="1"/>
</dbReference>
<dbReference type="Pfam" id="PF03534">
    <property type="entry name" value="SpvB"/>
    <property type="match status" value="1"/>
</dbReference>
<dbReference type="InterPro" id="IPR050708">
    <property type="entry name" value="T6SS_VgrG/RHS"/>
</dbReference>
<proteinExistence type="predicted"/>
<dbReference type="NCBIfam" id="TIGR01643">
    <property type="entry name" value="YD_repeat_2x"/>
    <property type="match status" value="1"/>
</dbReference>
<dbReference type="EMBL" id="QPIZ01000002">
    <property type="protein sequence ID" value="RCW38860.1"/>
    <property type="molecule type" value="Genomic_DNA"/>
</dbReference>
<dbReference type="InterPro" id="IPR031325">
    <property type="entry name" value="RHS_repeat"/>
</dbReference>
<dbReference type="PANTHER" id="PTHR32305">
    <property type="match status" value="1"/>
</dbReference>
<dbReference type="Proteomes" id="UP000252733">
    <property type="component" value="Unassembled WGS sequence"/>
</dbReference>
<protein>
    <submittedName>
        <fullName evidence="4">RHS repeat-associated protein</fullName>
    </submittedName>
</protein>
<dbReference type="InterPro" id="IPR028994">
    <property type="entry name" value="Integrin_alpha_N"/>
</dbReference>
<evidence type="ECO:0000256" key="1">
    <source>
        <dbReference type="ARBA" id="ARBA00004613"/>
    </source>
</evidence>
<reference evidence="4 5" key="1">
    <citation type="submission" date="2018-07" db="EMBL/GenBank/DDBJ databases">
        <title>Freshwater and sediment microbial communities from various areas in North America, analyzing microbe dynamics in response to fracking.</title>
        <authorList>
            <person name="Lamendella R."/>
        </authorList>
    </citation>
    <scope>NUCLEOTIDE SEQUENCE [LARGE SCALE GENOMIC DNA]</scope>
    <source>
        <strain evidence="4 5">160A</strain>
    </source>
</reference>
<evidence type="ECO:0000256" key="3">
    <source>
        <dbReference type="ARBA" id="ARBA00023026"/>
    </source>
</evidence>
<accession>A0A368VF07</accession>
<dbReference type="InterPro" id="IPR022385">
    <property type="entry name" value="Rhs_assc_core"/>
</dbReference>
<keyword evidence="3" id="KW-0843">Virulence</keyword>
<keyword evidence="2" id="KW-0964">Secreted</keyword>
<comment type="caution">
    <text evidence="4">The sequence shown here is derived from an EMBL/GenBank/DDBJ whole genome shotgun (WGS) entry which is preliminary data.</text>
</comment>
<dbReference type="Gene3D" id="2.180.10.10">
    <property type="entry name" value="RHS repeat-associated core"/>
    <property type="match status" value="3"/>
</dbReference>
<keyword evidence="5" id="KW-1185">Reference proteome</keyword>
<evidence type="ECO:0000313" key="5">
    <source>
        <dbReference type="Proteomes" id="UP000252733"/>
    </source>
</evidence>
<evidence type="ECO:0000256" key="2">
    <source>
        <dbReference type="ARBA" id="ARBA00022525"/>
    </source>
</evidence>
<dbReference type="InterPro" id="IPR003284">
    <property type="entry name" value="Sal_SpvB"/>
</dbReference>
<dbReference type="GO" id="GO:0005576">
    <property type="term" value="C:extracellular region"/>
    <property type="evidence" value="ECO:0007669"/>
    <property type="project" value="UniProtKB-SubCell"/>
</dbReference>
<dbReference type="InterPro" id="IPR006530">
    <property type="entry name" value="YD"/>
</dbReference>
<dbReference type="SUPFAM" id="SSF69318">
    <property type="entry name" value="Integrin alpha N-terminal domain"/>
    <property type="match status" value="1"/>
</dbReference>
<dbReference type="Pfam" id="PF05593">
    <property type="entry name" value="RHS_repeat"/>
    <property type="match status" value="1"/>
</dbReference>
<name>A0A368VF07_9BACT</name>
<gene>
    <name evidence="4" type="ORF">DFO77_10214</name>
</gene>
<organism evidence="4 5">
    <name type="scientific">Marinilabilia salmonicolor</name>
    <dbReference type="NCBI Taxonomy" id="989"/>
    <lineage>
        <taxon>Bacteria</taxon>
        <taxon>Pseudomonadati</taxon>
        <taxon>Bacteroidota</taxon>
        <taxon>Bacteroidia</taxon>
        <taxon>Marinilabiliales</taxon>
        <taxon>Marinilabiliaceae</taxon>
        <taxon>Marinilabilia</taxon>
    </lineage>
</organism>
<dbReference type="GO" id="GO:0005737">
    <property type="term" value="C:cytoplasm"/>
    <property type="evidence" value="ECO:0007669"/>
    <property type="project" value="InterPro"/>
</dbReference>
<dbReference type="NCBIfam" id="TIGR03696">
    <property type="entry name" value="Rhs_assc_core"/>
    <property type="match status" value="1"/>
</dbReference>
<comment type="subcellular location">
    <subcellularLocation>
        <location evidence="1">Secreted</location>
    </subcellularLocation>
</comment>
<sequence length="2101" mass="236301">MKNFYLLLASFCYLFFLTNNGLSQKPQESFLLDSKETGNRNYVAKDHIILSDGFSFSATANESFSAKIDQFLLFPPLDKTYKTPDGEFSENLNEGSEGSVVGSIPATFNVTPSGAANYQIPIQCPPGINGMEPSLSLAYNSQSGVGLGSLNFTLSGISCIERVAHSYAYDGNSHPVSFDEEDRFSLNGRRLMGIDGKYGADKSTYGFEIEDYSRITSKGTNGDGPDYFILKTKDGKTLEFGKSPDSKFILSDNAGVYKWYLNKVTDRNDNYIKYSYDSEDGEIWITKIEYANSTSSACSVEFGYYSMTELGLSSNSLPRFVAGNEVNTSKVLKEIITKSASETYRIYNLKYKNSIATPLLWKVEVENRNGEKMPETVFDWRNGYPDSERIPNVDGELLVSGDFTGDGKDEIALFGDDHLKVLSLQDDSWVEIKRTEDISRYTADDIYNCGDLNNDGIDDLILEYFSMWEIDAGLYDFNYGIEFVNGETLNFFNEELLYQSLIQDPISGNFMGDGFNCSLFFTTEGAYLMKNLNVVGLSFNDNLSSLRGVYPGDFNGDGKTDILCKFSDNFKIYTIEDDNLVLKKTISKDVDSFNIGDFNNDQVSDLIIQQEGEPDKIFYFTNYNMLSESDNVPTFSLNPNFALTMSENSSDYIELDPGWGYNTSELLDYEGDEVLSNEMTSTKFGSKGSSGILQLRNWKKVYSAKLNYIYPWFESVVGEPVEDSQFAESANRNREAWEVDLSREIQALRDMGYVVDVSTINGYEVYPYYYYEIDVIFSGMNYFQRPPTGRKTWIRQTEWLKGLFPFQIKDIFFADFRGTGRNYLTLRGSDEDGYEKMDRIGSFYDVSDYFAVESINEGMDNTYQISYGPMISEDRQSNSLYWKEDNASYPIKDIAGSFRLVSSVDMPNGDTRSYRYRGGKLHQTGKGFLGFEKVFSKSSMSGIEVESQYSMVDDLNILVPSKSIKRLDSNQRLIETTTSLLSSTSAEDGINRYLLRPDEKTVEDHLNNTTKTIDFESYDEDGNLKKKTIDYGNGVSVTEETTVFEEKGLSFKYKPSDLIVTKRNGSESHVRTTTFQYDSDGNITSKVVDPDDENKLETNFKSYNDFGLPETIEHIANGETRTVEIEYSTSGRFVKKKTDVNKGSFVQNGYNEKTGLLDYQVDDRGRKTTYEYDGFGRLINTTYPNGVHTVNVLQWAGGVGPAGSQYFSYQETSGQSPVWSWYDNLGRKLRVDYFGLDKKISVSTTYNNGLLEFESQPYFTDEGSTEGTTYTYDDYGRLETKTNQNGMTSYKYPALKKEITSPRGTRKEVFNASGQVVSSTVDGKTVEYTYWPSGQMKTATPEDGEGVQYFYDLQGNPEKIIDPDAGAIEKAFNGFGELVEEVRDVHNTSNPEVVTTYNYDDGLLDYAIINGKKTDYEYDDYNRIEKIGIAGEHSSVFEYDDYDRIVKQTETIGGDKTYTSEKKYDKYGRIVKEIYPTGYNVSKNYTEYGVLKSLSDSKGNNLWQAVAENSFGQLTNVKKGGRELNYGFDSKGLPEFIKSNGIIDRSYGFTSDGNLEYCIDESVTTNSSLSQKEEFIYDDQNRLTDWMIYSNNELVDAGYIAYDPKSGNINGKSGINYEMNYGENGHGPHAITSIMGVPSSFGDERKIDYTDFSKVVEITEGNKKLNVTYGVHHQRVKMVIDNGGQTLTRYYQTNFEEEFKGSGSRKIHYISASDGLAAIFVQEGNEENLYYAYTDYLGSLVALADDDGNTVERFAYDPWGNRRNPDDWTERITTPVSGITARGYTMHEHLDAFDLINMNGRVYDPLTSRFLSADPFIQAPGQWMNYDRYAYAMNNPLFYNDLNGYTWGIFKPFVQAWNWVWDTGDQFAKWADKTDWFPSKAGAGINSAGDTWHYVGNSGNIYHNQLGNDYGGVVNAAISDARGREAYVSGNSSLAGVASSGGDSFISSNWFNEGIYWADALYRMKNNMPADAYSVAGNIDIVGIVGVDMSFPGKLWIINGNDRGKSQVMSDFGIAGGYDVGASVVGTSYYYVGDINNMKLEHFKGSRWSISLGLSYVIEIGGGFMIAPLQNGDYIIGKMGHIGVSPPGPSGNINWGQTIFY</sequence>